<comment type="caution">
    <text evidence="3">The sequence shown here is derived from an EMBL/GenBank/DDBJ whole genome shotgun (WGS) entry which is preliminary data.</text>
</comment>
<feature type="compositionally biased region" description="Basic and acidic residues" evidence="1">
    <location>
        <begin position="49"/>
        <end position="60"/>
    </location>
</feature>
<accession>A0A2H0DVX5</accession>
<feature type="compositionally biased region" description="Basic and acidic residues" evidence="1">
    <location>
        <begin position="1"/>
        <end position="12"/>
    </location>
</feature>
<proteinExistence type="predicted"/>
<protein>
    <submittedName>
        <fullName evidence="3">Uncharacterized protein</fullName>
    </submittedName>
</protein>
<keyword evidence="2" id="KW-1133">Transmembrane helix</keyword>
<gene>
    <name evidence="3" type="ORF">COW82_02445</name>
</gene>
<reference evidence="3 4" key="1">
    <citation type="submission" date="2017-09" db="EMBL/GenBank/DDBJ databases">
        <title>Depth-based differentiation of microbial function through sediment-hosted aquifers and enrichment of novel symbionts in the deep terrestrial subsurface.</title>
        <authorList>
            <person name="Probst A.J."/>
            <person name="Ladd B."/>
            <person name="Jarett J.K."/>
            <person name="Geller-Mcgrath D.E."/>
            <person name="Sieber C.M."/>
            <person name="Emerson J.B."/>
            <person name="Anantharaman K."/>
            <person name="Thomas B.C."/>
            <person name="Malmstrom R."/>
            <person name="Stieglmeier M."/>
            <person name="Klingl A."/>
            <person name="Woyke T."/>
            <person name="Ryan C.M."/>
            <person name="Banfield J.F."/>
        </authorList>
    </citation>
    <scope>NUCLEOTIDE SEQUENCE [LARGE SCALE GENOMIC DNA]</scope>
    <source>
        <strain evidence="3">CG22_combo_CG10-13_8_21_14_all_43_18</strain>
    </source>
</reference>
<feature type="compositionally biased region" description="Polar residues" evidence="1">
    <location>
        <begin position="13"/>
        <end position="23"/>
    </location>
</feature>
<organism evidence="3 4">
    <name type="scientific">Candidatus Campbellbacteria bacterium CG22_combo_CG10-13_8_21_14_all_43_18</name>
    <dbReference type="NCBI Taxonomy" id="1974530"/>
    <lineage>
        <taxon>Bacteria</taxon>
        <taxon>Candidatus Campbelliibacteriota</taxon>
    </lineage>
</organism>
<evidence type="ECO:0000313" key="4">
    <source>
        <dbReference type="Proteomes" id="UP000231276"/>
    </source>
</evidence>
<dbReference type="EMBL" id="PCTS01000034">
    <property type="protein sequence ID" value="PIP86334.1"/>
    <property type="molecule type" value="Genomic_DNA"/>
</dbReference>
<name>A0A2H0DVX5_9BACT</name>
<sequence>MPEEEKNEKESEINTSPAENQQDGEMEKTPNKMRPFENGAAPRPLATKAEGRTLNKDLKGTKKKTSIRTYADDVAGLIKSGTSLSDIAMAEGKKRAERGEQKLKSLSKDGKSRSNRFFIVFSVILFALGMMAVLGSLFFRKSEKGPEETGAASSIIFANSFREIDISALGRIELLKKINQERNSAELPLGAISNLLLEREKEGIKAALKADEFLNLLEVRAGEIFIRSLEKDFMLGAHSFDGNQGFLLFRVKSFDKAFGRMIAWEKFMLDDLWPMFYNSKPSVEAESSSVFEGKFKDIVLRNRDARILEDDGKGTALVYSFPDQRHLVITTDKSTLIEVFERLSAGRFKN</sequence>
<feature type="transmembrane region" description="Helical" evidence="2">
    <location>
        <begin position="117"/>
        <end position="139"/>
    </location>
</feature>
<dbReference type="Proteomes" id="UP000231276">
    <property type="component" value="Unassembled WGS sequence"/>
</dbReference>
<evidence type="ECO:0000313" key="3">
    <source>
        <dbReference type="EMBL" id="PIP86334.1"/>
    </source>
</evidence>
<feature type="region of interest" description="Disordered" evidence="1">
    <location>
        <begin position="1"/>
        <end position="60"/>
    </location>
</feature>
<dbReference type="AlphaFoldDB" id="A0A2H0DVX5"/>
<keyword evidence="2" id="KW-0472">Membrane</keyword>
<evidence type="ECO:0000256" key="1">
    <source>
        <dbReference type="SAM" id="MobiDB-lite"/>
    </source>
</evidence>
<evidence type="ECO:0000256" key="2">
    <source>
        <dbReference type="SAM" id="Phobius"/>
    </source>
</evidence>
<keyword evidence="2" id="KW-0812">Transmembrane</keyword>